<name>A0AAD1W5J7_PELCU</name>
<accession>A0AAD1W5J7</accession>
<dbReference type="EMBL" id="OW240915">
    <property type="protein sequence ID" value="CAH2284885.1"/>
    <property type="molecule type" value="Genomic_DNA"/>
</dbReference>
<sequence>MSDYRAKFYTGGTWSLCTSNIVSLTYQTPVRDATQTKERCCTPGGTARNSLHT</sequence>
<evidence type="ECO:0000313" key="1">
    <source>
        <dbReference type="EMBL" id="CAH2284885.1"/>
    </source>
</evidence>
<reference evidence="1" key="1">
    <citation type="submission" date="2022-03" db="EMBL/GenBank/DDBJ databases">
        <authorList>
            <person name="Alioto T."/>
            <person name="Alioto T."/>
            <person name="Gomez Garrido J."/>
        </authorList>
    </citation>
    <scope>NUCLEOTIDE SEQUENCE</scope>
</reference>
<evidence type="ECO:0000313" key="2">
    <source>
        <dbReference type="Proteomes" id="UP001295444"/>
    </source>
</evidence>
<protein>
    <submittedName>
        <fullName evidence="1">Uncharacterized protein</fullName>
    </submittedName>
</protein>
<proteinExistence type="predicted"/>
<gene>
    <name evidence="1" type="ORF">PECUL_23A041712</name>
</gene>
<feature type="non-terminal residue" evidence="1">
    <location>
        <position position="53"/>
    </location>
</feature>
<keyword evidence="2" id="KW-1185">Reference proteome</keyword>
<organism evidence="1 2">
    <name type="scientific">Pelobates cultripes</name>
    <name type="common">Western spadefoot toad</name>
    <dbReference type="NCBI Taxonomy" id="61616"/>
    <lineage>
        <taxon>Eukaryota</taxon>
        <taxon>Metazoa</taxon>
        <taxon>Chordata</taxon>
        <taxon>Craniata</taxon>
        <taxon>Vertebrata</taxon>
        <taxon>Euteleostomi</taxon>
        <taxon>Amphibia</taxon>
        <taxon>Batrachia</taxon>
        <taxon>Anura</taxon>
        <taxon>Pelobatoidea</taxon>
        <taxon>Pelobatidae</taxon>
        <taxon>Pelobates</taxon>
    </lineage>
</organism>
<dbReference type="AlphaFoldDB" id="A0AAD1W5J7"/>
<dbReference type="Proteomes" id="UP001295444">
    <property type="component" value="Chromosome 04"/>
</dbReference>